<keyword evidence="4 6" id="KW-0067">ATP-binding</keyword>
<dbReference type="RefSeq" id="WP_111717457.1">
    <property type="nucleotide sequence ID" value="NZ_CP073819.1"/>
</dbReference>
<dbReference type="SUPFAM" id="SSF55931">
    <property type="entry name" value="Glutamine synthetase/guanido kinase"/>
    <property type="match status" value="1"/>
</dbReference>
<evidence type="ECO:0000256" key="6">
    <source>
        <dbReference type="HAMAP-Rule" id="MF_00602"/>
    </source>
</evidence>
<feature type="binding site" evidence="6 7">
    <location>
        <begin position="167"/>
        <end position="171"/>
    </location>
    <ligand>
        <name>ATP</name>
        <dbReference type="ChEBI" id="CHEBI:30616"/>
    </ligand>
</feature>
<dbReference type="InterPro" id="IPR022414">
    <property type="entry name" value="ATP-guanido_PTrfase_cat"/>
</dbReference>
<feature type="binding site" evidence="6 7">
    <location>
        <begin position="198"/>
        <end position="203"/>
    </location>
    <ligand>
        <name>ATP</name>
        <dbReference type="ChEBI" id="CHEBI:30616"/>
    </ligand>
</feature>
<dbReference type="FunFam" id="3.30.590.10:FF:000007">
    <property type="entry name" value="Protein-arginine kinase"/>
    <property type="match status" value="1"/>
</dbReference>
<dbReference type="PROSITE" id="PS00112">
    <property type="entry name" value="PHOSPHAGEN_KINASE"/>
    <property type="match status" value="1"/>
</dbReference>
<dbReference type="GO" id="GO:1990424">
    <property type="term" value="F:protein arginine kinase activity"/>
    <property type="evidence" value="ECO:0007669"/>
    <property type="project" value="UniProtKB-EC"/>
</dbReference>
<evidence type="ECO:0000256" key="4">
    <source>
        <dbReference type="ARBA" id="ARBA00022840"/>
    </source>
</evidence>
<dbReference type="GO" id="GO:0004111">
    <property type="term" value="F:creatine kinase activity"/>
    <property type="evidence" value="ECO:0007669"/>
    <property type="project" value="InterPro"/>
</dbReference>
<dbReference type="InterPro" id="IPR000749">
    <property type="entry name" value="ATP-guanido_PTrfase"/>
</dbReference>
<dbReference type="InterPro" id="IPR022415">
    <property type="entry name" value="ATP-guanido_PTrfase_AS"/>
</dbReference>
<proteinExistence type="inferred from homology"/>
<comment type="caution">
    <text evidence="10">The sequence shown here is derived from an EMBL/GenBank/DDBJ whole genome shotgun (WGS) entry which is preliminary data.</text>
</comment>
<evidence type="ECO:0000256" key="5">
    <source>
        <dbReference type="ARBA" id="ARBA00051816"/>
    </source>
</evidence>
<dbReference type="GO" id="GO:0005615">
    <property type="term" value="C:extracellular space"/>
    <property type="evidence" value="ECO:0007669"/>
    <property type="project" value="TreeGrafter"/>
</dbReference>
<dbReference type="InterPro" id="IPR014746">
    <property type="entry name" value="Gln_synth/guanido_kin_cat_dom"/>
</dbReference>
<keyword evidence="2 6" id="KW-0547">Nucleotide-binding</keyword>
<protein>
    <recommendedName>
        <fullName evidence="6">Protein-arginine kinase</fullName>
        <ecNumber evidence="6">2.7.14.1</ecNumber>
    </recommendedName>
</protein>
<comment type="catalytic activity">
    <reaction evidence="5 6">
        <text>L-arginyl-[protein] + ATP = N(omega)-phospho-L-arginyl-[protein] + ADP + H(+)</text>
        <dbReference type="Rhea" id="RHEA:43384"/>
        <dbReference type="Rhea" id="RHEA-COMP:10532"/>
        <dbReference type="Rhea" id="RHEA-COMP:10533"/>
        <dbReference type="ChEBI" id="CHEBI:15378"/>
        <dbReference type="ChEBI" id="CHEBI:29965"/>
        <dbReference type="ChEBI" id="CHEBI:30616"/>
        <dbReference type="ChEBI" id="CHEBI:83226"/>
        <dbReference type="ChEBI" id="CHEBI:456216"/>
        <dbReference type="EC" id="2.7.14.1"/>
    </reaction>
</comment>
<dbReference type="PROSITE" id="PS51510">
    <property type="entry name" value="PHOSPHAGEN_KINASE_C"/>
    <property type="match status" value="1"/>
</dbReference>
<evidence type="ECO:0000256" key="2">
    <source>
        <dbReference type="ARBA" id="ARBA00022741"/>
    </source>
</evidence>
<evidence type="ECO:0000256" key="1">
    <source>
        <dbReference type="ARBA" id="ARBA00022679"/>
    </source>
</evidence>
<evidence type="ECO:0000256" key="7">
    <source>
        <dbReference type="PROSITE-ProRule" id="PRU00843"/>
    </source>
</evidence>
<comment type="similarity">
    <text evidence="6 7 8">Belongs to the ATP:guanido phosphotransferase family.</text>
</comment>
<keyword evidence="3 6" id="KW-0418">Kinase</keyword>
<dbReference type="NCBIfam" id="NF002193">
    <property type="entry name" value="PRK01059.1-3"/>
    <property type="match status" value="1"/>
</dbReference>
<evidence type="ECO:0000313" key="11">
    <source>
        <dbReference type="Proteomes" id="UP000249808"/>
    </source>
</evidence>
<dbReference type="AlphaFoldDB" id="A0A327ZME3"/>
<dbReference type="CDD" id="cd07930">
    <property type="entry name" value="bacterial_phosphagen_kinase"/>
    <property type="match status" value="1"/>
</dbReference>
<evidence type="ECO:0000256" key="3">
    <source>
        <dbReference type="ARBA" id="ARBA00022777"/>
    </source>
</evidence>
<name>A0A327ZME3_9STAP</name>
<gene>
    <name evidence="6" type="primary">mcsB</name>
    <name evidence="10" type="ORF">BHU61_12845</name>
</gene>
<dbReference type="PANTHER" id="PTHR11547">
    <property type="entry name" value="ARGININE OR CREATINE KINASE"/>
    <property type="match status" value="1"/>
</dbReference>
<sequence length="336" mass="38878">MLNKHLQNILSDWMQTADEPAVILSSRIRLARNLENFVHPMMFAEDTADKVIEEVSNVLTEDYELIKMAETPMKERQMLVVKHLISKELMDTKHGAVLINEDESESIMVNEEDHIRIQVLGHDLSLHHLYERARTIDKKLDEKLMISYDEHYGYLTTCPTNIGTGLRASVMLHLPGLSIMKRMSRIAQTINRFGFTIRGIYGEGTQALGHVYQVSNQLTLGKSEESIIDDLTQVVEQIIEEEINMRKRMNNYDHVDTVDRIYRSLGILKYSHKISVEEASLRLSEIKLGIDMGIIKDTPFRFNELMVAIQAPFIDKLYPENKQIDEKRAQMLREHL</sequence>
<dbReference type="InterPro" id="IPR023660">
    <property type="entry name" value="Arg_Kinase"/>
</dbReference>
<dbReference type="PANTHER" id="PTHR11547:SF38">
    <property type="entry name" value="ARGININE KINASE 1-RELATED"/>
    <property type="match status" value="1"/>
</dbReference>
<dbReference type="HAMAP" id="MF_00602">
    <property type="entry name" value="Prot_Arg_kinase"/>
    <property type="match status" value="1"/>
</dbReference>
<reference evidence="10 11" key="1">
    <citation type="journal article" date="2018" name="Front. Microbiol.">
        <title>Description and Comparative Genomics of Macrococcus caseolyticus subsp. hominis subsp. nov., Macrococcus goetzii sp. nov., Macrococcus epidermidis sp. nov., and Macrococcus bohemicus sp. nov., Novel Macrococci From Human Clinical Material With Virulence Potential and Suspected Uptake of Foreign DNA by Natural Transformation.</title>
        <authorList>
            <person name="Maslanova I."/>
            <person name="Wertheimer Z."/>
            <person name="Sedlacek I."/>
            <person name="Svec P."/>
            <person name="Indrakova A."/>
            <person name="Kovarovic V."/>
            <person name="Schumann P."/>
            <person name="Sproer C."/>
            <person name="Kralova S."/>
            <person name="Sedo O."/>
            <person name="Kristofova L."/>
            <person name="Vrbovska V."/>
            <person name="Fuzik T."/>
            <person name="Petras P."/>
            <person name="Zdrahal Z."/>
            <person name="Ruzickova V."/>
            <person name="Doskar J."/>
            <person name="Pantucek R."/>
        </authorList>
    </citation>
    <scope>NUCLEOTIDE SEQUENCE [LARGE SCALE GENOMIC DNA]</scope>
    <source>
        <strain evidence="10 11">01/688</strain>
    </source>
</reference>
<dbReference type="Gene3D" id="3.30.590.10">
    <property type="entry name" value="Glutamine synthetase/guanido kinase, catalytic domain"/>
    <property type="match status" value="1"/>
</dbReference>
<dbReference type="GO" id="GO:0005524">
    <property type="term" value="F:ATP binding"/>
    <property type="evidence" value="ECO:0007669"/>
    <property type="project" value="UniProtKB-UniRule"/>
</dbReference>
<dbReference type="EC" id="2.7.14.1" evidence="6"/>
<dbReference type="EMBL" id="PZJH01000012">
    <property type="protein sequence ID" value="RAK43615.1"/>
    <property type="molecule type" value="Genomic_DNA"/>
</dbReference>
<keyword evidence="1 6" id="KW-0808">Transferase</keyword>
<accession>A0A327ZME3</accession>
<feature type="binding site" evidence="6 7">
    <location>
        <begin position="25"/>
        <end position="29"/>
    </location>
    <ligand>
        <name>ATP</name>
        <dbReference type="ChEBI" id="CHEBI:30616"/>
    </ligand>
</feature>
<evidence type="ECO:0000259" key="9">
    <source>
        <dbReference type="PROSITE" id="PS51510"/>
    </source>
</evidence>
<dbReference type="Proteomes" id="UP000249808">
    <property type="component" value="Unassembled WGS sequence"/>
</dbReference>
<comment type="caution">
    <text evidence="6">Lacks conserved residue(s) required for the propagation of feature annotation.</text>
</comment>
<keyword evidence="11" id="KW-1185">Reference proteome</keyword>
<feature type="binding site" evidence="6 7">
    <location>
        <position position="116"/>
    </location>
    <ligand>
        <name>ATP</name>
        <dbReference type="ChEBI" id="CHEBI:30616"/>
    </ligand>
</feature>
<feature type="binding site" evidence="6 7">
    <location>
        <position position="83"/>
    </location>
    <ligand>
        <name>ATP</name>
        <dbReference type="ChEBI" id="CHEBI:30616"/>
    </ligand>
</feature>
<organism evidence="10 11">
    <name type="scientific">Macrococcus epidermidis</name>
    <dbReference type="NCBI Taxonomy" id="1902580"/>
    <lineage>
        <taxon>Bacteria</taxon>
        <taxon>Bacillati</taxon>
        <taxon>Bacillota</taxon>
        <taxon>Bacilli</taxon>
        <taxon>Bacillales</taxon>
        <taxon>Staphylococcaceae</taxon>
        <taxon>Macrococcus</taxon>
    </lineage>
</organism>
<evidence type="ECO:0000256" key="8">
    <source>
        <dbReference type="RuleBase" id="RU000505"/>
    </source>
</evidence>
<feature type="domain" description="Phosphagen kinase C-terminal" evidence="9">
    <location>
        <begin position="22"/>
        <end position="245"/>
    </location>
</feature>
<evidence type="ECO:0000313" key="10">
    <source>
        <dbReference type="EMBL" id="RAK43615.1"/>
    </source>
</evidence>
<dbReference type="Pfam" id="PF00217">
    <property type="entry name" value="ATP-gua_Ptrans"/>
    <property type="match status" value="1"/>
</dbReference>
<dbReference type="GO" id="GO:0046314">
    <property type="term" value="P:phosphocreatine biosynthetic process"/>
    <property type="evidence" value="ECO:0007669"/>
    <property type="project" value="InterPro"/>
</dbReference>
<comment type="function">
    <text evidence="6">Catalyzes the specific phosphorylation of arginine residues in proteins.</text>
</comment>